<gene>
    <name evidence="8" type="ORF">ACFQ41_01810</name>
</gene>
<dbReference type="InterPro" id="IPR006976">
    <property type="entry name" value="VanZ-like"/>
</dbReference>
<name>A0ABW4BE76_9LACO</name>
<evidence type="ECO:0000313" key="8">
    <source>
        <dbReference type="EMBL" id="MFD1398040.1"/>
    </source>
</evidence>
<dbReference type="Pfam" id="PF04892">
    <property type="entry name" value="VanZ"/>
    <property type="match status" value="1"/>
</dbReference>
<feature type="transmembrane region" description="Helical" evidence="5">
    <location>
        <begin position="217"/>
        <end position="240"/>
    </location>
</feature>
<evidence type="ECO:0000256" key="3">
    <source>
        <dbReference type="ARBA" id="ARBA00022989"/>
    </source>
</evidence>
<evidence type="ECO:0000256" key="5">
    <source>
        <dbReference type="SAM" id="Phobius"/>
    </source>
</evidence>
<keyword evidence="4 5" id="KW-0472">Membrane</keyword>
<evidence type="ECO:0000256" key="2">
    <source>
        <dbReference type="ARBA" id="ARBA00022692"/>
    </source>
</evidence>
<dbReference type="RefSeq" id="WP_204118594.1">
    <property type="nucleotide sequence ID" value="NZ_BOLV01000006.1"/>
</dbReference>
<keyword evidence="2 5" id="KW-0812">Transmembrane</keyword>
<feature type="transmembrane region" description="Helical" evidence="5">
    <location>
        <begin position="174"/>
        <end position="196"/>
    </location>
</feature>
<feature type="transmembrane region" description="Helical" evidence="5">
    <location>
        <begin position="252"/>
        <end position="270"/>
    </location>
</feature>
<feature type="transmembrane region" description="Helical" evidence="5">
    <location>
        <begin position="332"/>
        <end position="353"/>
    </location>
</feature>
<feature type="domain" description="VanZ-like" evidence="6">
    <location>
        <begin position="48"/>
        <end position="189"/>
    </location>
</feature>
<proteinExistence type="predicted"/>
<sequence>MSAYLIPIKTAALVFPFLALLLALPFMIVQYRRYGSFIFWRAVVLYTFVFYLITAYFLITLPLPSIASVAKLTTPRYNLVPFMALRTFLNTTVFSPLHPGTWLAALKQPGFIQPAFNLLLTVPFGVYLRYYFKRSVPQVLVMTFGLSLFFELTQLSGLYGIYPRPYRLFDVDDLIINTTGGVLGGLIAPALMRAFPSRDEMDAKSRARGSQVTWLRRFVAFLVDNLLGVWLIGAVLELIATLLGVRSALGDVIVTRVLAPVFIFVVYPLVRRGATPGKALVRIRIVQEDGAPVGFGRLLWREFLLYGVAQYSVFGFMQLFNEIFVKFHRTEVNFALLGLFGLVAAFIVLNFLWEMVTRDNHYFYDVWAKTKQVSTIETDAQTKV</sequence>
<evidence type="ECO:0000259" key="7">
    <source>
        <dbReference type="Pfam" id="PF06271"/>
    </source>
</evidence>
<dbReference type="PIRSF" id="PIRSF031578">
    <property type="entry name" value="Uncharacterised_Vanz_RDD-cont"/>
    <property type="match status" value="1"/>
</dbReference>
<dbReference type="InterPro" id="IPR010432">
    <property type="entry name" value="RDD"/>
</dbReference>
<feature type="transmembrane region" description="Helical" evidence="5">
    <location>
        <begin position="111"/>
        <end position="132"/>
    </location>
</feature>
<comment type="subcellular location">
    <subcellularLocation>
        <location evidence="1">Membrane</location>
        <topology evidence="1">Multi-pass membrane protein</topology>
    </subcellularLocation>
</comment>
<keyword evidence="3 5" id="KW-1133">Transmembrane helix</keyword>
<dbReference type="PANTHER" id="PTHR36834:SF1">
    <property type="entry name" value="INTEGRAL MEMBRANE PROTEIN"/>
    <property type="match status" value="1"/>
</dbReference>
<organism evidence="8 9">
    <name type="scientific">Lacticaseibacillus suilingensis</name>
    <dbReference type="NCBI Taxonomy" id="2799577"/>
    <lineage>
        <taxon>Bacteria</taxon>
        <taxon>Bacillati</taxon>
        <taxon>Bacillota</taxon>
        <taxon>Bacilli</taxon>
        <taxon>Lactobacillales</taxon>
        <taxon>Lactobacillaceae</taxon>
        <taxon>Lacticaseibacillus</taxon>
    </lineage>
</organism>
<dbReference type="InterPro" id="IPR053150">
    <property type="entry name" value="Teicoplanin_resist-assoc"/>
</dbReference>
<protein>
    <submittedName>
        <fullName evidence="8">VanZ family protein</fullName>
    </submittedName>
</protein>
<feature type="transmembrane region" description="Helical" evidence="5">
    <location>
        <begin position="37"/>
        <end position="59"/>
    </location>
</feature>
<feature type="transmembrane region" description="Helical" evidence="5">
    <location>
        <begin position="139"/>
        <end position="162"/>
    </location>
</feature>
<evidence type="ECO:0000256" key="1">
    <source>
        <dbReference type="ARBA" id="ARBA00004141"/>
    </source>
</evidence>
<reference evidence="9" key="1">
    <citation type="journal article" date="2019" name="Int. J. Syst. Evol. Microbiol.">
        <title>The Global Catalogue of Microorganisms (GCM) 10K type strain sequencing project: providing services to taxonomists for standard genome sequencing and annotation.</title>
        <authorList>
            <consortium name="The Broad Institute Genomics Platform"/>
            <consortium name="The Broad Institute Genome Sequencing Center for Infectious Disease"/>
            <person name="Wu L."/>
            <person name="Ma J."/>
        </authorList>
    </citation>
    <scope>NUCLEOTIDE SEQUENCE [LARGE SCALE GENOMIC DNA]</scope>
    <source>
        <strain evidence="9">CCM 9110</strain>
    </source>
</reference>
<evidence type="ECO:0000259" key="6">
    <source>
        <dbReference type="Pfam" id="PF04892"/>
    </source>
</evidence>
<dbReference type="InterPro" id="IPR021192">
    <property type="entry name" value="UCP031578_Vanz/RDD"/>
</dbReference>
<dbReference type="Proteomes" id="UP001597199">
    <property type="component" value="Unassembled WGS sequence"/>
</dbReference>
<dbReference type="Pfam" id="PF06271">
    <property type="entry name" value="RDD"/>
    <property type="match status" value="1"/>
</dbReference>
<feature type="transmembrane region" description="Helical" evidence="5">
    <location>
        <begin position="12"/>
        <end position="31"/>
    </location>
</feature>
<evidence type="ECO:0000313" key="9">
    <source>
        <dbReference type="Proteomes" id="UP001597199"/>
    </source>
</evidence>
<dbReference type="PANTHER" id="PTHR36834">
    <property type="entry name" value="MEMBRANE PROTEIN-RELATED"/>
    <property type="match status" value="1"/>
</dbReference>
<evidence type="ECO:0000256" key="4">
    <source>
        <dbReference type="ARBA" id="ARBA00023136"/>
    </source>
</evidence>
<comment type="caution">
    <text evidence="8">The sequence shown here is derived from an EMBL/GenBank/DDBJ whole genome shotgun (WGS) entry which is preliminary data.</text>
</comment>
<feature type="transmembrane region" description="Helical" evidence="5">
    <location>
        <begin position="303"/>
        <end position="320"/>
    </location>
</feature>
<feature type="domain" description="RDD" evidence="7">
    <location>
        <begin position="213"/>
        <end position="369"/>
    </location>
</feature>
<accession>A0ABW4BE76</accession>
<dbReference type="EMBL" id="JBHTOA010000015">
    <property type="protein sequence ID" value="MFD1398040.1"/>
    <property type="molecule type" value="Genomic_DNA"/>
</dbReference>
<keyword evidence="9" id="KW-1185">Reference proteome</keyword>